<evidence type="ECO:0000313" key="3">
    <source>
        <dbReference type="EMBL" id="BDD12350.1"/>
    </source>
</evidence>
<evidence type="ECO:0000256" key="2">
    <source>
        <dbReference type="SAM" id="SignalP"/>
    </source>
</evidence>
<dbReference type="RefSeq" id="WP_338395702.1">
    <property type="nucleotide sequence ID" value="NZ_AP025318.1"/>
</dbReference>
<protein>
    <recommendedName>
        <fullName evidence="5">Periplasmic heavy metal sensor</fullName>
    </recommendedName>
</protein>
<reference evidence="3 4" key="1">
    <citation type="submission" date="2021-12" db="EMBL/GenBank/DDBJ databases">
        <title>Genome sequencing of bacteria with rrn-lacking chromosome and rrn-plasmid.</title>
        <authorList>
            <person name="Anda M."/>
            <person name="Iwasaki W."/>
        </authorList>
    </citation>
    <scope>NUCLEOTIDE SEQUENCE [LARGE SCALE GENOMIC DNA]</scope>
    <source>
        <strain evidence="3 4">DSM 100852</strain>
        <plasmid evidence="3 4">pFA4</plasmid>
    </source>
</reference>
<dbReference type="EMBL" id="AP025318">
    <property type="protein sequence ID" value="BDD12350.1"/>
    <property type="molecule type" value="Genomic_DNA"/>
</dbReference>
<evidence type="ECO:0008006" key="5">
    <source>
        <dbReference type="Google" id="ProtNLM"/>
    </source>
</evidence>
<name>A0AAU9CST9_9BACT</name>
<sequence>MKKSVLAIVMLLFVGFAVNAQNQDRDLPSIDERVKMMTELMTEKLSLTQEQIPEVEKINRKSAEEIDKIRAMTDRRKKFTAFRNSQMEKNKELKAVLTKEQYKEYEKIKTELKKKAKEARKQRKN</sequence>
<feature type="coiled-coil region" evidence="1">
    <location>
        <begin position="95"/>
        <end position="125"/>
    </location>
</feature>
<keyword evidence="4" id="KW-1185">Reference proteome</keyword>
<feature type="signal peptide" evidence="2">
    <location>
        <begin position="1"/>
        <end position="20"/>
    </location>
</feature>
<geneLocation type="plasmid" evidence="3 4">
    <name>pFA4</name>
</geneLocation>
<gene>
    <name evidence="3" type="ORF">FUAX_47820</name>
</gene>
<keyword evidence="3" id="KW-0614">Plasmid</keyword>
<keyword evidence="2" id="KW-0732">Signal</keyword>
<proteinExistence type="predicted"/>
<dbReference type="Proteomes" id="UP001348817">
    <property type="component" value="Plasmid pFA4"/>
</dbReference>
<dbReference type="AlphaFoldDB" id="A0AAU9CST9"/>
<evidence type="ECO:0000256" key="1">
    <source>
        <dbReference type="SAM" id="Coils"/>
    </source>
</evidence>
<evidence type="ECO:0000313" key="4">
    <source>
        <dbReference type="Proteomes" id="UP001348817"/>
    </source>
</evidence>
<organism evidence="3 4">
    <name type="scientific">Fulvitalea axinellae</name>
    <dbReference type="NCBI Taxonomy" id="1182444"/>
    <lineage>
        <taxon>Bacteria</taxon>
        <taxon>Pseudomonadati</taxon>
        <taxon>Bacteroidota</taxon>
        <taxon>Cytophagia</taxon>
        <taxon>Cytophagales</taxon>
        <taxon>Persicobacteraceae</taxon>
        <taxon>Fulvitalea</taxon>
    </lineage>
</organism>
<accession>A0AAU9CST9</accession>
<dbReference type="KEGG" id="fax:FUAX_47820"/>
<feature type="chain" id="PRO_5043806943" description="Periplasmic heavy metal sensor" evidence="2">
    <location>
        <begin position="21"/>
        <end position="125"/>
    </location>
</feature>
<keyword evidence="1" id="KW-0175">Coiled coil</keyword>